<dbReference type="PANTHER" id="PTHR39639:SF1">
    <property type="entry name" value="DUF262 DOMAIN-CONTAINING PROTEIN"/>
    <property type="match status" value="1"/>
</dbReference>
<keyword evidence="3" id="KW-1185">Reference proteome</keyword>
<dbReference type="Proteomes" id="UP000001962">
    <property type="component" value="Chromosome"/>
</dbReference>
<name>Q0A7P6_ALKEH</name>
<protein>
    <recommendedName>
        <fullName evidence="1">GmrSD restriction endonucleases N-terminal domain-containing protein</fullName>
    </recommendedName>
</protein>
<dbReference type="HOGENOM" id="CLU_038557_2_0_6"/>
<organism evidence="2 3">
    <name type="scientific">Alkalilimnicola ehrlichii (strain ATCC BAA-1101 / DSM 17681 / MLHE-1)</name>
    <dbReference type="NCBI Taxonomy" id="187272"/>
    <lineage>
        <taxon>Bacteria</taxon>
        <taxon>Pseudomonadati</taxon>
        <taxon>Pseudomonadota</taxon>
        <taxon>Gammaproteobacteria</taxon>
        <taxon>Chromatiales</taxon>
        <taxon>Ectothiorhodospiraceae</taxon>
        <taxon>Alkalilimnicola</taxon>
    </lineage>
</organism>
<dbReference type="eggNOG" id="COG1479">
    <property type="taxonomic scope" value="Bacteria"/>
</dbReference>
<dbReference type="Pfam" id="PF03235">
    <property type="entry name" value="GmrSD_N"/>
    <property type="match status" value="1"/>
</dbReference>
<evidence type="ECO:0000313" key="2">
    <source>
        <dbReference type="EMBL" id="ABI57141.1"/>
    </source>
</evidence>
<feature type="domain" description="GmrSD restriction endonucleases N-terminal" evidence="1">
    <location>
        <begin position="39"/>
        <end position="191"/>
    </location>
</feature>
<evidence type="ECO:0000313" key="3">
    <source>
        <dbReference type="Proteomes" id="UP000001962"/>
    </source>
</evidence>
<dbReference type="InterPro" id="IPR004919">
    <property type="entry name" value="GmrSD_N"/>
</dbReference>
<dbReference type="KEGG" id="aeh:Mlg_1797"/>
<dbReference type="PANTHER" id="PTHR39639">
    <property type="entry name" value="CHROMOSOME 16, WHOLE GENOME SHOTGUN SEQUENCE"/>
    <property type="match status" value="1"/>
</dbReference>
<dbReference type="EMBL" id="CP000453">
    <property type="protein sequence ID" value="ABI57141.1"/>
    <property type="molecule type" value="Genomic_DNA"/>
</dbReference>
<evidence type="ECO:0000259" key="1">
    <source>
        <dbReference type="Pfam" id="PF03235"/>
    </source>
</evidence>
<gene>
    <name evidence="2" type="ordered locus">Mlg_1797</name>
</gene>
<reference evidence="3" key="1">
    <citation type="submission" date="2006-08" db="EMBL/GenBank/DDBJ databases">
        <title>Complete sequence of Alkalilimnicola ehrilichei MLHE-1.</title>
        <authorList>
            <person name="Copeland A."/>
            <person name="Lucas S."/>
            <person name="Lapidus A."/>
            <person name="Barry K."/>
            <person name="Detter J.C."/>
            <person name="Glavina del Rio T."/>
            <person name="Hammon N."/>
            <person name="Israni S."/>
            <person name="Dalin E."/>
            <person name="Tice H."/>
            <person name="Pitluck S."/>
            <person name="Sims D."/>
            <person name="Brettin T."/>
            <person name="Bruce D."/>
            <person name="Han C."/>
            <person name="Tapia R."/>
            <person name="Gilna P."/>
            <person name="Schmutz J."/>
            <person name="Larimer F."/>
            <person name="Land M."/>
            <person name="Hauser L."/>
            <person name="Kyrpides N."/>
            <person name="Mikhailova N."/>
            <person name="Oremland R.S."/>
            <person name="Hoeft S.E."/>
            <person name="Switzer-Blum J."/>
            <person name="Kulp T."/>
            <person name="King G."/>
            <person name="Tabita R."/>
            <person name="Witte B."/>
            <person name="Santini J.M."/>
            <person name="Basu P."/>
            <person name="Hollibaugh J.T."/>
            <person name="Xie G."/>
            <person name="Stolz J.F."/>
            <person name="Richardson P."/>
        </authorList>
    </citation>
    <scope>NUCLEOTIDE SEQUENCE [LARGE SCALE GENOMIC DNA]</scope>
    <source>
        <strain evidence="3">ATCC BAA-1101 / DSM 17681 / MLHE-1</strain>
    </source>
</reference>
<proteinExistence type="predicted"/>
<sequence>MLEGCLMLRNELETAKRSVVTDSLQISIGEIASMYAAEELDIIPDFQRLFRWSPEKKTAFIESILIGIPVPPAFAYEKPDGTWELIDGLQRISTVLEFMGVLREPDNPAEKMPPSTLTTATYLPSLDGVVWPTEGGDGGAQVLEKSLQLFFRRSRLDFQILKHPSDAKTKFDLFQRLNRGGEYANEQEVRTCSMVLGNADATARIRNLARSEEFINIFKITEEQNLKQKDVEYAVRAIVHTVEDFGSDADVQEFLDRSIARIIVDQDPNDVIHTVEWAVNSLHSLFGGDALIPHDEAYQGIAKRFSLRALEAILVGVARNKEKIQDLEDPDGFLRERVDRFWRERDVAELSASGLRGTTRIQRTVPFGENWFSPQ</sequence>
<accession>Q0A7P6</accession>
<dbReference type="AlphaFoldDB" id="Q0A7P6"/>